<proteinExistence type="predicted"/>
<gene>
    <name evidence="2" type="ORF">BDQ12DRAFT_729095</name>
</gene>
<protein>
    <submittedName>
        <fullName evidence="2">Uncharacterized protein</fullName>
    </submittedName>
</protein>
<keyword evidence="3" id="KW-1185">Reference proteome</keyword>
<evidence type="ECO:0000313" key="3">
    <source>
        <dbReference type="Proteomes" id="UP000308652"/>
    </source>
</evidence>
<sequence>MEETLEKGGRKGKKGKKDKKMESQGPRKSTASEATTTNPGLVATPVHLTKSEKVLEDSGISVAPPKHTHDTSITVVQPARTVTNEHQRHSDIQVTQSIINEDSIQGDSDSSSSDADADDILSSSDTDSENKNASTSSGADTPISYADTNDTTTIDKTGEDVFTTGGADTPVNYINTDDAITTNKAGKE</sequence>
<feature type="compositionally biased region" description="Polar residues" evidence="1">
    <location>
        <begin position="146"/>
        <end position="155"/>
    </location>
</feature>
<name>A0A5C3LJ78_9AGAR</name>
<feature type="region of interest" description="Disordered" evidence="1">
    <location>
        <begin position="1"/>
        <end position="174"/>
    </location>
</feature>
<evidence type="ECO:0000313" key="2">
    <source>
        <dbReference type="EMBL" id="TFK31936.1"/>
    </source>
</evidence>
<accession>A0A5C3LJ78</accession>
<organism evidence="2 3">
    <name type="scientific">Crucibulum laeve</name>
    <dbReference type="NCBI Taxonomy" id="68775"/>
    <lineage>
        <taxon>Eukaryota</taxon>
        <taxon>Fungi</taxon>
        <taxon>Dikarya</taxon>
        <taxon>Basidiomycota</taxon>
        <taxon>Agaricomycotina</taxon>
        <taxon>Agaricomycetes</taxon>
        <taxon>Agaricomycetidae</taxon>
        <taxon>Agaricales</taxon>
        <taxon>Agaricineae</taxon>
        <taxon>Nidulariaceae</taxon>
        <taxon>Crucibulum</taxon>
    </lineage>
</organism>
<feature type="compositionally biased region" description="Polar residues" evidence="1">
    <location>
        <begin position="26"/>
        <end position="39"/>
    </location>
</feature>
<evidence type="ECO:0000256" key="1">
    <source>
        <dbReference type="SAM" id="MobiDB-lite"/>
    </source>
</evidence>
<feature type="compositionally biased region" description="Polar residues" evidence="1">
    <location>
        <begin position="71"/>
        <end position="82"/>
    </location>
</feature>
<dbReference type="AlphaFoldDB" id="A0A5C3LJ78"/>
<feature type="compositionally biased region" description="Low complexity" evidence="1">
    <location>
        <begin position="102"/>
        <end position="125"/>
    </location>
</feature>
<dbReference type="Proteomes" id="UP000308652">
    <property type="component" value="Unassembled WGS sequence"/>
</dbReference>
<dbReference type="EMBL" id="ML213695">
    <property type="protein sequence ID" value="TFK31936.1"/>
    <property type="molecule type" value="Genomic_DNA"/>
</dbReference>
<reference evidence="2 3" key="1">
    <citation type="journal article" date="2019" name="Nat. Ecol. Evol.">
        <title>Megaphylogeny resolves global patterns of mushroom evolution.</title>
        <authorList>
            <person name="Varga T."/>
            <person name="Krizsan K."/>
            <person name="Foldi C."/>
            <person name="Dima B."/>
            <person name="Sanchez-Garcia M."/>
            <person name="Sanchez-Ramirez S."/>
            <person name="Szollosi G.J."/>
            <person name="Szarkandi J.G."/>
            <person name="Papp V."/>
            <person name="Albert L."/>
            <person name="Andreopoulos W."/>
            <person name="Angelini C."/>
            <person name="Antonin V."/>
            <person name="Barry K.W."/>
            <person name="Bougher N.L."/>
            <person name="Buchanan P."/>
            <person name="Buyck B."/>
            <person name="Bense V."/>
            <person name="Catcheside P."/>
            <person name="Chovatia M."/>
            <person name="Cooper J."/>
            <person name="Damon W."/>
            <person name="Desjardin D."/>
            <person name="Finy P."/>
            <person name="Geml J."/>
            <person name="Haridas S."/>
            <person name="Hughes K."/>
            <person name="Justo A."/>
            <person name="Karasinski D."/>
            <person name="Kautmanova I."/>
            <person name="Kiss B."/>
            <person name="Kocsube S."/>
            <person name="Kotiranta H."/>
            <person name="LaButti K.M."/>
            <person name="Lechner B.E."/>
            <person name="Liimatainen K."/>
            <person name="Lipzen A."/>
            <person name="Lukacs Z."/>
            <person name="Mihaltcheva S."/>
            <person name="Morgado L.N."/>
            <person name="Niskanen T."/>
            <person name="Noordeloos M.E."/>
            <person name="Ohm R.A."/>
            <person name="Ortiz-Santana B."/>
            <person name="Ovrebo C."/>
            <person name="Racz N."/>
            <person name="Riley R."/>
            <person name="Savchenko A."/>
            <person name="Shiryaev A."/>
            <person name="Soop K."/>
            <person name="Spirin V."/>
            <person name="Szebenyi C."/>
            <person name="Tomsovsky M."/>
            <person name="Tulloss R.E."/>
            <person name="Uehling J."/>
            <person name="Grigoriev I.V."/>
            <person name="Vagvolgyi C."/>
            <person name="Papp T."/>
            <person name="Martin F.M."/>
            <person name="Miettinen O."/>
            <person name="Hibbett D.S."/>
            <person name="Nagy L.G."/>
        </authorList>
    </citation>
    <scope>NUCLEOTIDE SEQUENCE [LARGE SCALE GENOMIC DNA]</scope>
    <source>
        <strain evidence="2 3">CBS 166.37</strain>
    </source>
</reference>